<comment type="caution">
    <text evidence="1">The sequence shown here is derived from an EMBL/GenBank/DDBJ whole genome shotgun (WGS) entry which is preliminary data.</text>
</comment>
<name>A0ACC0LZI2_RHOML</name>
<gene>
    <name evidence="1" type="ORF">RHMOL_Rhmol10G0035600</name>
</gene>
<evidence type="ECO:0000313" key="2">
    <source>
        <dbReference type="Proteomes" id="UP001062846"/>
    </source>
</evidence>
<evidence type="ECO:0000313" key="1">
    <source>
        <dbReference type="EMBL" id="KAI8533779.1"/>
    </source>
</evidence>
<accession>A0ACC0LZI2</accession>
<proteinExistence type="predicted"/>
<keyword evidence="2" id="KW-1185">Reference proteome</keyword>
<organism evidence="1 2">
    <name type="scientific">Rhododendron molle</name>
    <name type="common">Chinese azalea</name>
    <name type="synonym">Azalea mollis</name>
    <dbReference type="NCBI Taxonomy" id="49168"/>
    <lineage>
        <taxon>Eukaryota</taxon>
        <taxon>Viridiplantae</taxon>
        <taxon>Streptophyta</taxon>
        <taxon>Embryophyta</taxon>
        <taxon>Tracheophyta</taxon>
        <taxon>Spermatophyta</taxon>
        <taxon>Magnoliopsida</taxon>
        <taxon>eudicotyledons</taxon>
        <taxon>Gunneridae</taxon>
        <taxon>Pentapetalae</taxon>
        <taxon>asterids</taxon>
        <taxon>Ericales</taxon>
        <taxon>Ericaceae</taxon>
        <taxon>Ericoideae</taxon>
        <taxon>Rhodoreae</taxon>
        <taxon>Rhododendron</taxon>
    </lineage>
</organism>
<dbReference type="EMBL" id="CM046397">
    <property type="protein sequence ID" value="KAI8533779.1"/>
    <property type="molecule type" value="Genomic_DNA"/>
</dbReference>
<dbReference type="Proteomes" id="UP001062846">
    <property type="component" value="Chromosome 10"/>
</dbReference>
<protein>
    <submittedName>
        <fullName evidence="1">Uncharacterized protein</fullName>
    </submittedName>
</protein>
<sequence>MSVKVGVLSPPEHMVGFGKVPKYERDTQKQISQLVMVEGLSLTGPGRRLIRLYLPYPPSKARAQHARVTALGDVTYDAPDKLGLKIMDTNDVDDEEFGFSRNYFLAKELGSSGKKSTHKLSDIDPVDEQELREAIANIDPKHESEIASLMNSYRSSYSKCGFSLLMYGFGSKKALIEDFASTTLTEYGVLVINGYLQSINLKQMLIALAELLWDQLKTQRRTPSGNSSKVQQPFNSRSVDDLLAFLDGPQVEGDECFVCVVIHNIDGPGLRDSETQQYLARMAACSHICVVASIDHVNAPLLWDKKMVHTQFNWCWYHVPTFAPYKVEATFYPLILTHGGTTQSVKTASIVLQSLTPNAQNVFKVLAEHQLAHPDEEGKKLLPLLVIYFFPWMPVNNLYTICRERFLVSSQVTLNSHLTEFKDHELVKIRRHSDGQDCLYIPLATEALEKLILEISQ</sequence>
<reference evidence="1" key="1">
    <citation type="submission" date="2022-02" db="EMBL/GenBank/DDBJ databases">
        <title>Plant Genome Project.</title>
        <authorList>
            <person name="Zhang R.-G."/>
        </authorList>
    </citation>
    <scope>NUCLEOTIDE SEQUENCE</scope>
    <source>
        <strain evidence="1">AT1</strain>
    </source>
</reference>